<dbReference type="Gene3D" id="3.30.70.330">
    <property type="match status" value="1"/>
</dbReference>
<sequence>NSRFNPYDRPPGSDRRFSEMQQSRYEESDYDAGSVGGRYGSRAESYGSRPPSAAHQHASRVYYDRDADAGGGHYDDHSYDDRYEDDRFEHSYNIRGRGGGIRGGGGPRGGSTRGRGARGRGVGARGRGGIRGRGVGRGRGVPRGRGRGGHDFGRYSHDESLDEEPFYDHHLEQHHHGTADRSNSRSDDYYGSGRTAARPVDLGYNSRGSNWGEGYVPAIQDDVHATYSTQESRIDPGYATYRRSAEHGTKRGEYSSAAQESDGFRKPYRSSYDNEPSSYGGDVAPRRIQAVESALQASGGHDGSRSSGHTDEPGGFKSDIPKVPNRINLRRTAFVRVPYNAYGITGVEIRNRLAEFGEVVDTLDLIPKNSVCYVMFYDSRAAAKAIAELQDDFCINGERLKVFESRHRPDSLNRSPRISDYQGTILVTLVGAKRGFEESDRAHFERFGEVGRFFPYYSSPSEWVVEYYDCRAARDAAMDCHGQPACQGTMYTTFLWDDSVPYLDLRPMSKEKAPAEATSLRNSNAIGREAADSPPAGNKSAKRSHGSFDEMHVDEPYRLLKREKMPEAQQNARPQPAQASASGSGGSDYLTDVVPRAKKRDSASKWMESTPAEGASSGGHKAAADQATTEKPTSDANVAASKLSSTISRLAQDPSVMKKAHAVHEMLQKHQSMLGIQLPSAMSKPSAPGSLAGSKPLRYDSQSTIVGEISPLIPTKSVPESLNGLLAATSPSISALNESADVAAGKAQAVLAAPVSMPPISSTAFNERQPHTPTTAVNAVLPTVSKQAQISQEIKAEMPSSSSHVDGINHLLGILAQVQKSAAAAAATEPKKQAGN</sequence>
<dbReference type="GO" id="GO:0003676">
    <property type="term" value="F:nucleic acid binding"/>
    <property type="evidence" value="ECO:0007669"/>
    <property type="project" value="InterPro"/>
</dbReference>
<accession>A0A9W8BHG0</accession>
<feature type="compositionally biased region" description="Low complexity" evidence="1">
    <location>
        <begin position="567"/>
        <end position="582"/>
    </location>
</feature>
<feature type="region of interest" description="Disordered" evidence="1">
    <location>
        <begin position="172"/>
        <end position="203"/>
    </location>
</feature>
<dbReference type="OrthoDB" id="439808at2759"/>
<feature type="compositionally biased region" description="Basic and acidic residues" evidence="1">
    <location>
        <begin position="302"/>
        <end position="314"/>
    </location>
</feature>
<evidence type="ECO:0000313" key="3">
    <source>
        <dbReference type="Proteomes" id="UP001150907"/>
    </source>
</evidence>
<dbReference type="InterPro" id="IPR012677">
    <property type="entry name" value="Nucleotide-bd_a/b_plait_sf"/>
</dbReference>
<gene>
    <name evidence="2" type="ORF">H4R26_003140</name>
</gene>
<feature type="compositionally biased region" description="Polar residues" evidence="1">
    <location>
        <begin position="626"/>
        <end position="640"/>
    </location>
</feature>
<feature type="non-terminal residue" evidence="2">
    <location>
        <position position="836"/>
    </location>
</feature>
<dbReference type="SUPFAM" id="SSF54928">
    <property type="entry name" value="RNA-binding domain, RBD"/>
    <property type="match status" value="1"/>
</dbReference>
<keyword evidence="3" id="KW-1185">Reference proteome</keyword>
<protein>
    <recommendedName>
        <fullName evidence="4">RRM domain-containing protein</fullName>
    </recommendedName>
</protein>
<feature type="region of interest" description="Disordered" evidence="1">
    <location>
        <begin position="513"/>
        <end position="552"/>
    </location>
</feature>
<comment type="caution">
    <text evidence="2">The sequence shown here is derived from an EMBL/GenBank/DDBJ whole genome shotgun (WGS) entry which is preliminary data.</text>
</comment>
<evidence type="ECO:0008006" key="4">
    <source>
        <dbReference type="Google" id="ProtNLM"/>
    </source>
</evidence>
<dbReference type="EMBL" id="JANBQF010000230">
    <property type="protein sequence ID" value="KAJ2003325.1"/>
    <property type="molecule type" value="Genomic_DNA"/>
</dbReference>
<feature type="compositionally biased region" description="Basic and acidic residues" evidence="1">
    <location>
        <begin position="172"/>
        <end position="188"/>
    </location>
</feature>
<feature type="compositionally biased region" description="Gly residues" evidence="1">
    <location>
        <begin position="96"/>
        <end position="127"/>
    </location>
</feature>
<proteinExistence type="predicted"/>
<feature type="region of interest" description="Disordered" evidence="1">
    <location>
        <begin position="294"/>
        <end position="322"/>
    </location>
</feature>
<dbReference type="Proteomes" id="UP001150907">
    <property type="component" value="Unassembled WGS sequence"/>
</dbReference>
<name>A0A9W8BHG0_9FUNG</name>
<feature type="compositionally biased region" description="Basic residues" evidence="1">
    <location>
        <begin position="128"/>
        <end position="147"/>
    </location>
</feature>
<organism evidence="2 3">
    <name type="scientific">Coemansia thaxteri</name>
    <dbReference type="NCBI Taxonomy" id="2663907"/>
    <lineage>
        <taxon>Eukaryota</taxon>
        <taxon>Fungi</taxon>
        <taxon>Fungi incertae sedis</taxon>
        <taxon>Zoopagomycota</taxon>
        <taxon>Kickxellomycotina</taxon>
        <taxon>Kickxellomycetes</taxon>
        <taxon>Kickxellales</taxon>
        <taxon>Kickxellaceae</taxon>
        <taxon>Coemansia</taxon>
    </lineage>
</organism>
<feature type="compositionally biased region" description="Basic and acidic residues" evidence="1">
    <location>
        <begin position="148"/>
        <end position="158"/>
    </location>
</feature>
<dbReference type="AlphaFoldDB" id="A0A9W8BHG0"/>
<dbReference type="InterPro" id="IPR035979">
    <property type="entry name" value="RBD_domain_sf"/>
</dbReference>
<feature type="region of interest" description="Disordered" evidence="1">
    <location>
        <begin position="246"/>
        <end position="282"/>
    </location>
</feature>
<feature type="region of interest" description="Disordered" evidence="1">
    <location>
        <begin position="566"/>
        <end position="640"/>
    </location>
</feature>
<feature type="region of interest" description="Disordered" evidence="1">
    <location>
        <begin position="1"/>
        <end position="158"/>
    </location>
</feature>
<evidence type="ECO:0000256" key="1">
    <source>
        <dbReference type="SAM" id="MobiDB-lite"/>
    </source>
</evidence>
<feature type="compositionally biased region" description="Basic and acidic residues" evidence="1">
    <location>
        <begin position="62"/>
        <end position="92"/>
    </location>
</feature>
<reference evidence="2" key="1">
    <citation type="submission" date="2022-07" db="EMBL/GenBank/DDBJ databases">
        <title>Phylogenomic reconstructions and comparative analyses of Kickxellomycotina fungi.</title>
        <authorList>
            <person name="Reynolds N.K."/>
            <person name="Stajich J.E."/>
            <person name="Barry K."/>
            <person name="Grigoriev I.V."/>
            <person name="Crous P."/>
            <person name="Smith M.E."/>
        </authorList>
    </citation>
    <scope>NUCLEOTIDE SEQUENCE</scope>
    <source>
        <strain evidence="2">IMI 214461</strain>
    </source>
</reference>
<evidence type="ECO:0000313" key="2">
    <source>
        <dbReference type="EMBL" id="KAJ2003325.1"/>
    </source>
</evidence>